<comment type="caution">
    <text evidence="2">The sequence shown here is derived from an EMBL/GenBank/DDBJ whole genome shotgun (WGS) entry which is preliminary data.</text>
</comment>
<dbReference type="PROSITE" id="PS51186">
    <property type="entry name" value="GNAT"/>
    <property type="match status" value="1"/>
</dbReference>
<dbReference type="Gene3D" id="3.40.630.30">
    <property type="match status" value="1"/>
</dbReference>
<evidence type="ECO:0000313" key="2">
    <source>
        <dbReference type="EMBL" id="KXB76887.1"/>
    </source>
</evidence>
<dbReference type="STRING" id="322095.HMPREF3185_00753"/>
<gene>
    <name evidence="2" type="ORF">HMPREF3185_00753</name>
</gene>
<dbReference type="EMBL" id="LSDK01000054">
    <property type="protein sequence ID" value="KXB76887.1"/>
    <property type="molecule type" value="Genomic_DNA"/>
</dbReference>
<dbReference type="SUPFAM" id="SSF55729">
    <property type="entry name" value="Acyl-CoA N-acyltransferases (Nat)"/>
    <property type="match status" value="1"/>
</dbReference>
<dbReference type="GO" id="GO:0034069">
    <property type="term" value="F:aminoglycoside N-acetyltransferase activity"/>
    <property type="evidence" value="ECO:0007669"/>
    <property type="project" value="TreeGrafter"/>
</dbReference>
<dbReference type="InterPro" id="IPR051554">
    <property type="entry name" value="Acetyltransferase_Eis"/>
</dbReference>
<dbReference type="RefSeq" id="WP_060935179.1">
    <property type="nucleotide sequence ID" value="NZ_KQ960435.1"/>
</dbReference>
<keyword evidence="3" id="KW-1185">Reference proteome</keyword>
<dbReference type="PANTHER" id="PTHR37817:SF1">
    <property type="entry name" value="N-ACETYLTRANSFERASE EIS"/>
    <property type="match status" value="1"/>
</dbReference>
<organism evidence="2 3">
    <name type="scientific">Porphyromonas somerae</name>
    <dbReference type="NCBI Taxonomy" id="322095"/>
    <lineage>
        <taxon>Bacteria</taxon>
        <taxon>Pseudomonadati</taxon>
        <taxon>Bacteroidota</taxon>
        <taxon>Bacteroidia</taxon>
        <taxon>Bacteroidales</taxon>
        <taxon>Porphyromonadaceae</taxon>
        <taxon>Porphyromonas</taxon>
    </lineage>
</organism>
<dbReference type="AlphaFoldDB" id="A0A134BAA9"/>
<proteinExistence type="predicted"/>
<dbReference type="OrthoDB" id="9768284at2"/>
<feature type="domain" description="N-acetyltransferase" evidence="1">
    <location>
        <begin position="1"/>
        <end position="147"/>
    </location>
</feature>
<reference evidence="3" key="1">
    <citation type="submission" date="2016-01" db="EMBL/GenBank/DDBJ databases">
        <authorList>
            <person name="Mitreva M."/>
            <person name="Pepin K.H."/>
            <person name="Mihindukulasuriya K.A."/>
            <person name="Fulton R."/>
            <person name="Fronick C."/>
            <person name="O'Laughlin M."/>
            <person name="Miner T."/>
            <person name="Herter B."/>
            <person name="Rosa B.A."/>
            <person name="Cordes M."/>
            <person name="Tomlinson C."/>
            <person name="Wollam A."/>
            <person name="Palsikar V.B."/>
            <person name="Mardis E.R."/>
            <person name="Wilson R.K."/>
        </authorList>
    </citation>
    <scope>NUCLEOTIDE SEQUENCE [LARGE SCALE GENOMIC DNA]</scope>
    <source>
        <strain evidence="3">KA00683</strain>
    </source>
</reference>
<dbReference type="PATRIC" id="fig|322095.3.peg.745"/>
<dbReference type="Proteomes" id="UP000070224">
    <property type="component" value="Unassembled WGS sequence"/>
</dbReference>
<accession>A0A134BAA9</accession>
<dbReference type="Pfam" id="PF13527">
    <property type="entry name" value="Acetyltransf_9"/>
    <property type="match status" value="1"/>
</dbReference>
<protein>
    <recommendedName>
        <fullName evidence="1">N-acetyltransferase domain-containing protein</fullName>
    </recommendedName>
</protein>
<dbReference type="PANTHER" id="PTHR37817">
    <property type="entry name" value="N-ACETYLTRANSFERASE EIS"/>
    <property type="match status" value="1"/>
</dbReference>
<dbReference type="InterPro" id="IPR000182">
    <property type="entry name" value="GNAT_dom"/>
</dbReference>
<dbReference type="InterPro" id="IPR016181">
    <property type="entry name" value="Acyl_CoA_acyltransferase"/>
</dbReference>
<dbReference type="GO" id="GO:0030649">
    <property type="term" value="P:aminoglycoside antibiotic catabolic process"/>
    <property type="evidence" value="ECO:0007669"/>
    <property type="project" value="TreeGrafter"/>
</dbReference>
<evidence type="ECO:0000259" key="1">
    <source>
        <dbReference type="PROSITE" id="PS51186"/>
    </source>
</evidence>
<sequence>MNAPLSPKARDAYRLWQLCFGDTDAFLSAYFGEVYRDDSTLIGYTEGVVTTHLQYLPVELSPGDERLPVSYVVAVCTHPDYAGRGLMKEELKTALRLSQERGDVASLLLPAEDWLFDYYTKAVGYAPIPVAVTTTSLEAVLSESDPECEETTLVEYLTAVERASKAPQLLHSPALWRVVTEDYPTSEGYVLREHRTAEGKVNGALFYVEREGEVIVQAVYGSSAVREVLLQELSHSAKKVSYYLRPDGGRGVGEERRGMIRLLDPLRFLQHLATLHPDLRGAWAYSDELFPALDGLYTVEGGAVHRTDYPTSGAYPKCRTTAELLTQLSESLDKELSYSLRLFFEAV</sequence>
<name>A0A134BAA9_9PORP</name>
<evidence type="ECO:0000313" key="3">
    <source>
        <dbReference type="Proteomes" id="UP000070224"/>
    </source>
</evidence>